<protein>
    <submittedName>
        <fullName evidence="4">Serine/threonine-protein phosphatase</fullName>
    </submittedName>
</protein>
<name>A0ABZ1NJ82_STRVL</name>
<dbReference type="Gene3D" id="3.60.40.10">
    <property type="entry name" value="PPM-type phosphatase domain"/>
    <property type="match status" value="1"/>
</dbReference>
<dbReference type="SUPFAM" id="SSF81606">
    <property type="entry name" value="PP2C-like"/>
    <property type="match status" value="1"/>
</dbReference>
<feature type="domain" description="PPM-type phosphatase" evidence="3">
    <location>
        <begin position="36"/>
        <end position="126"/>
    </location>
</feature>
<dbReference type="EMBL" id="CP107906">
    <property type="protein sequence ID" value="WUG91685.1"/>
    <property type="molecule type" value="Genomic_DNA"/>
</dbReference>
<sequence>MTATASGSCDVSVCKPASRSPSRASDSVRRRPRTPRSVEPGPLLGSDTGGHYPVTTAPLLPGTTLALYTDGLVELPGTDATRTTSDLAGQLDAADGHDLERIIDRLVHHTTPTGQHTDDIAVLLLRAYRPDGHRA</sequence>
<dbReference type="PANTHER" id="PTHR43156">
    <property type="entry name" value="STAGE II SPORULATION PROTEIN E-RELATED"/>
    <property type="match status" value="1"/>
</dbReference>
<evidence type="ECO:0000256" key="1">
    <source>
        <dbReference type="ARBA" id="ARBA00022801"/>
    </source>
</evidence>
<feature type="region of interest" description="Disordered" evidence="2">
    <location>
        <begin position="1"/>
        <end position="56"/>
    </location>
</feature>
<dbReference type="InterPro" id="IPR001932">
    <property type="entry name" value="PPM-type_phosphatase-like_dom"/>
</dbReference>
<feature type="compositionally biased region" description="Low complexity" evidence="2">
    <location>
        <begin position="16"/>
        <end position="25"/>
    </location>
</feature>
<dbReference type="Proteomes" id="UP001341259">
    <property type="component" value="Chromosome"/>
</dbReference>
<keyword evidence="5" id="KW-1185">Reference proteome</keyword>
<dbReference type="Pfam" id="PF07228">
    <property type="entry name" value="SpoIIE"/>
    <property type="match status" value="1"/>
</dbReference>
<evidence type="ECO:0000256" key="2">
    <source>
        <dbReference type="SAM" id="MobiDB-lite"/>
    </source>
</evidence>
<dbReference type="InterPro" id="IPR036457">
    <property type="entry name" value="PPM-type-like_dom_sf"/>
</dbReference>
<reference evidence="4 5" key="1">
    <citation type="submission" date="2022-10" db="EMBL/GenBank/DDBJ databases">
        <title>The complete genomes of actinobacterial strains from the NBC collection.</title>
        <authorList>
            <person name="Joergensen T.S."/>
            <person name="Alvarez Arevalo M."/>
            <person name="Sterndorff E.B."/>
            <person name="Faurdal D."/>
            <person name="Vuksanovic O."/>
            <person name="Mourched A.-S."/>
            <person name="Charusanti P."/>
            <person name="Shaw S."/>
            <person name="Blin K."/>
            <person name="Weber T."/>
        </authorList>
    </citation>
    <scope>NUCLEOTIDE SEQUENCE [LARGE SCALE GENOMIC DNA]</scope>
    <source>
        <strain evidence="4 5">NBC_00456</strain>
    </source>
</reference>
<dbReference type="PANTHER" id="PTHR43156:SF2">
    <property type="entry name" value="STAGE II SPORULATION PROTEIN E"/>
    <property type="match status" value="1"/>
</dbReference>
<evidence type="ECO:0000313" key="5">
    <source>
        <dbReference type="Proteomes" id="UP001341259"/>
    </source>
</evidence>
<gene>
    <name evidence="4" type="ORF">OHB29_00700</name>
</gene>
<keyword evidence="1" id="KW-0378">Hydrolase</keyword>
<evidence type="ECO:0000259" key="3">
    <source>
        <dbReference type="Pfam" id="PF07228"/>
    </source>
</evidence>
<dbReference type="RefSeq" id="WP_328336131.1">
    <property type="nucleotide sequence ID" value="NZ_CP107906.1"/>
</dbReference>
<organism evidence="4 5">
    <name type="scientific">Streptomyces violaceus</name>
    <name type="common">Streptomyces venezuelae</name>
    <dbReference type="NCBI Taxonomy" id="1936"/>
    <lineage>
        <taxon>Bacteria</taxon>
        <taxon>Bacillati</taxon>
        <taxon>Actinomycetota</taxon>
        <taxon>Actinomycetes</taxon>
        <taxon>Kitasatosporales</taxon>
        <taxon>Streptomycetaceae</taxon>
        <taxon>Streptomyces</taxon>
    </lineage>
</organism>
<proteinExistence type="predicted"/>
<evidence type="ECO:0000313" key="4">
    <source>
        <dbReference type="EMBL" id="WUG91685.1"/>
    </source>
</evidence>
<dbReference type="InterPro" id="IPR052016">
    <property type="entry name" value="Bact_Sigma-Reg"/>
</dbReference>
<accession>A0ABZ1NJ82</accession>